<sequence>MNETIDLLTNHRTYRQFDSNYQLSKEQLEAILSAARQAPSWMNGQAYSILVIDDRSLRQQLVTWNPGNPHIAESSIFLLFLADLNRTKKVAEKKQTPYLVDEGLQPLLIATTDASIALQSAAIAAESLGLGTVISGSVRKDSKAIAELLELPEYVYPVAGLSIGKPIVDMALKPRLPQEAVIHYNKYQDYSYQAIEDYDQIMTAFGEARETMSWSEKFANFYGRVPDQGFDQFLKDQKLIK</sequence>
<evidence type="ECO:0000256" key="4">
    <source>
        <dbReference type="ARBA" id="ARBA00023002"/>
    </source>
</evidence>
<evidence type="ECO:0000256" key="1">
    <source>
        <dbReference type="ARBA" id="ARBA00008366"/>
    </source>
</evidence>
<name>A0A6I4XIF4_ENTGA</name>
<keyword evidence="3 5" id="KW-0288">FMN</keyword>
<dbReference type="Proteomes" id="UP000439965">
    <property type="component" value="Unassembled WGS sequence"/>
</dbReference>
<accession>A0A6I4XIF4</accession>
<feature type="domain" description="Nitroreductase" evidence="6">
    <location>
        <begin position="9"/>
        <end position="165"/>
    </location>
</feature>
<keyword evidence="4 5" id="KW-0560">Oxidoreductase</keyword>
<protein>
    <submittedName>
        <fullName evidence="7">NADPH-dependent oxidoreductase</fullName>
    </submittedName>
</protein>
<dbReference type="AlphaFoldDB" id="A0A6I4XIF4"/>
<dbReference type="InterPro" id="IPR029479">
    <property type="entry name" value="Nitroreductase"/>
</dbReference>
<organism evidence="7 8">
    <name type="scientific">Enterococcus gallinarum</name>
    <dbReference type="NCBI Taxonomy" id="1353"/>
    <lineage>
        <taxon>Bacteria</taxon>
        <taxon>Bacillati</taxon>
        <taxon>Bacillota</taxon>
        <taxon>Bacilli</taxon>
        <taxon>Lactobacillales</taxon>
        <taxon>Enterococcaceae</taxon>
        <taxon>Enterococcus</taxon>
    </lineage>
</organism>
<evidence type="ECO:0000256" key="3">
    <source>
        <dbReference type="ARBA" id="ARBA00022643"/>
    </source>
</evidence>
<evidence type="ECO:0000256" key="5">
    <source>
        <dbReference type="PIRNR" id="PIRNR005426"/>
    </source>
</evidence>
<dbReference type="SUPFAM" id="SSF55469">
    <property type="entry name" value="FMN-dependent nitroreductase-like"/>
    <property type="match status" value="1"/>
</dbReference>
<evidence type="ECO:0000313" key="8">
    <source>
        <dbReference type="Proteomes" id="UP000439965"/>
    </source>
</evidence>
<proteinExistence type="inferred from homology"/>
<dbReference type="RefSeq" id="WP_003127960.1">
    <property type="nucleotide sequence ID" value="NZ_CP116510.1"/>
</dbReference>
<keyword evidence="5" id="KW-0521">NADP</keyword>
<dbReference type="Pfam" id="PF00881">
    <property type="entry name" value="Nitroreductase"/>
    <property type="match status" value="1"/>
</dbReference>
<evidence type="ECO:0000259" key="6">
    <source>
        <dbReference type="Pfam" id="PF00881"/>
    </source>
</evidence>
<dbReference type="InterPro" id="IPR016446">
    <property type="entry name" value="Flavin_OxRdtase_Frp"/>
</dbReference>
<gene>
    <name evidence="7" type="ORF">GTI89_05595</name>
</gene>
<dbReference type="InterPro" id="IPR000415">
    <property type="entry name" value="Nitroreductase-like"/>
</dbReference>
<dbReference type="Gene3D" id="3.40.109.10">
    <property type="entry name" value="NADH Oxidase"/>
    <property type="match status" value="1"/>
</dbReference>
<evidence type="ECO:0000256" key="2">
    <source>
        <dbReference type="ARBA" id="ARBA00022630"/>
    </source>
</evidence>
<dbReference type="PANTHER" id="PTHR43425:SF2">
    <property type="entry name" value="OXYGEN-INSENSITIVE NADPH NITROREDUCTASE"/>
    <property type="match status" value="1"/>
</dbReference>
<comment type="caution">
    <text evidence="7">The sequence shown here is derived from an EMBL/GenBank/DDBJ whole genome shotgun (WGS) entry which is preliminary data.</text>
</comment>
<keyword evidence="2 5" id="KW-0285">Flavoprotein</keyword>
<dbReference type="GO" id="GO:0016491">
    <property type="term" value="F:oxidoreductase activity"/>
    <property type="evidence" value="ECO:0007669"/>
    <property type="project" value="UniProtKB-UniRule"/>
</dbReference>
<dbReference type="PANTHER" id="PTHR43425">
    <property type="entry name" value="OXYGEN-INSENSITIVE NADPH NITROREDUCTASE"/>
    <property type="match status" value="1"/>
</dbReference>
<dbReference type="PIRSF" id="PIRSF005426">
    <property type="entry name" value="Frp"/>
    <property type="match status" value="1"/>
</dbReference>
<reference evidence="7 8" key="1">
    <citation type="submission" date="2019-04" db="EMBL/GenBank/DDBJ databases">
        <title>Step-wise assembly of the neonatal virome modulated by breast feeding.</title>
        <authorList>
            <person name="Liang G."/>
            <person name="Bushman F."/>
        </authorList>
    </citation>
    <scope>NUCLEOTIDE SEQUENCE [LARGE SCALE GENOMIC DNA]</scope>
    <source>
        <strain evidence="7 8">E3404</strain>
    </source>
</reference>
<dbReference type="EMBL" id="WVTI01000003">
    <property type="protein sequence ID" value="MXS25551.1"/>
    <property type="molecule type" value="Genomic_DNA"/>
</dbReference>
<evidence type="ECO:0000313" key="7">
    <source>
        <dbReference type="EMBL" id="MXS25551.1"/>
    </source>
</evidence>
<comment type="similarity">
    <text evidence="1 5">Belongs to the flavin oxidoreductase frp family.</text>
</comment>